<dbReference type="SUPFAM" id="SSF56436">
    <property type="entry name" value="C-type lectin-like"/>
    <property type="match status" value="1"/>
</dbReference>
<protein>
    <recommendedName>
        <fullName evidence="1">C-type lectin domain-containing protein</fullName>
    </recommendedName>
</protein>
<sequence>MACYGTQPVWIGGKDDLIEGQWTWYNSTSPENPITKFYWGSKQPNNNNNQDCLAYYKLNEYKWADEDYYTLLKVTLTVKDVNDEKPRFINEPRPFLATVSTNPSIGELVYELMADDADTGSSITYILESAGEGKVCTTKIIAAWTPIWPIKQSSQTFHPRLHDENTDYDGTITKFFPVRMKGANINIVTMSRRWESGIPYRAMDYEASAHQFFTHLRARTRIRQDC</sequence>
<dbReference type="GO" id="GO:0016020">
    <property type="term" value="C:membrane"/>
    <property type="evidence" value="ECO:0007669"/>
    <property type="project" value="InterPro"/>
</dbReference>
<dbReference type="Proteomes" id="UP000596742">
    <property type="component" value="Unassembled WGS sequence"/>
</dbReference>
<evidence type="ECO:0000313" key="2">
    <source>
        <dbReference type="EMBL" id="VDH94507.1"/>
    </source>
</evidence>
<dbReference type="OrthoDB" id="6097711at2759"/>
<evidence type="ECO:0000313" key="3">
    <source>
        <dbReference type="Proteomes" id="UP000596742"/>
    </source>
</evidence>
<comment type="caution">
    <text evidence="2">The sequence shown here is derived from an EMBL/GenBank/DDBJ whole genome shotgun (WGS) entry which is preliminary data.</text>
</comment>
<dbReference type="EMBL" id="UYJE01000599">
    <property type="protein sequence ID" value="VDH94507.1"/>
    <property type="molecule type" value="Genomic_DNA"/>
</dbReference>
<reference evidence="2" key="1">
    <citation type="submission" date="2018-11" db="EMBL/GenBank/DDBJ databases">
        <authorList>
            <person name="Alioto T."/>
            <person name="Alioto T."/>
        </authorList>
    </citation>
    <scope>NUCLEOTIDE SEQUENCE</scope>
</reference>
<dbReference type="GO" id="GO:0005509">
    <property type="term" value="F:calcium ion binding"/>
    <property type="evidence" value="ECO:0007669"/>
    <property type="project" value="InterPro"/>
</dbReference>
<name>A0A8B6BRQ5_MYTGA</name>
<accession>A0A8B6BRQ5</accession>
<dbReference type="Gene3D" id="3.10.100.10">
    <property type="entry name" value="Mannose-Binding Protein A, subunit A"/>
    <property type="match status" value="1"/>
</dbReference>
<evidence type="ECO:0000259" key="1">
    <source>
        <dbReference type="PROSITE" id="PS50041"/>
    </source>
</evidence>
<dbReference type="PROSITE" id="PS50041">
    <property type="entry name" value="C_TYPE_LECTIN_2"/>
    <property type="match status" value="1"/>
</dbReference>
<dbReference type="InterPro" id="IPR016187">
    <property type="entry name" value="CTDL_fold"/>
</dbReference>
<gene>
    <name evidence="2" type="ORF">MGAL_10B030567</name>
</gene>
<dbReference type="InterPro" id="IPR015919">
    <property type="entry name" value="Cadherin-like_sf"/>
</dbReference>
<proteinExistence type="predicted"/>
<dbReference type="InterPro" id="IPR001304">
    <property type="entry name" value="C-type_lectin-like"/>
</dbReference>
<keyword evidence="3" id="KW-1185">Reference proteome</keyword>
<feature type="domain" description="C-type lectin" evidence="1">
    <location>
        <begin position="9"/>
        <end position="66"/>
    </location>
</feature>
<dbReference type="CDD" id="cd00037">
    <property type="entry name" value="CLECT"/>
    <property type="match status" value="1"/>
</dbReference>
<dbReference type="AlphaFoldDB" id="A0A8B6BRQ5"/>
<dbReference type="Gene3D" id="2.60.40.60">
    <property type="entry name" value="Cadherins"/>
    <property type="match status" value="1"/>
</dbReference>
<dbReference type="SUPFAM" id="SSF49313">
    <property type="entry name" value="Cadherin-like"/>
    <property type="match status" value="1"/>
</dbReference>
<dbReference type="InterPro" id="IPR016186">
    <property type="entry name" value="C-type_lectin-like/link_sf"/>
</dbReference>
<organism evidence="2 3">
    <name type="scientific">Mytilus galloprovincialis</name>
    <name type="common">Mediterranean mussel</name>
    <dbReference type="NCBI Taxonomy" id="29158"/>
    <lineage>
        <taxon>Eukaryota</taxon>
        <taxon>Metazoa</taxon>
        <taxon>Spiralia</taxon>
        <taxon>Lophotrochozoa</taxon>
        <taxon>Mollusca</taxon>
        <taxon>Bivalvia</taxon>
        <taxon>Autobranchia</taxon>
        <taxon>Pteriomorphia</taxon>
        <taxon>Mytilida</taxon>
        <taxon>Mytiloidea</taxon>
        <taxon>Mytilidae</taxon>
        <taxon>Mytilinae</taxon>
        <taxon>Mytilus</taxon>
    </lineage>
</organism>